<feature type="domain" description="LPS-assembly protein LptD central" evidence="2">
    <location>
        <begin position="246"/>
        <end position="719"/>
    </location>
</feature>
<reference evidence="3 4" key="1">
    <citation type="submission" date="2020-01" db="EMBL/GenBank/DDBJ databases">
        <title>Genome analysis.</title>
        <authorList>
            <person name="Wu S."/>
            <person name="Wang G."/>
        </authorList>
    </citation>
    <scope>NUCLEOTIDE SEQUENCE [LARGE SCALE GENOMIC DNA]</scope>
    <source>
        <strain evidence="3 4">SYL130</strain>
    </source>
</reference>
<dbReference type="PANTHER" id="PTHR30189:SF1">
    <property type="entry name" value="LPS-ASSEMBLY PROTEIN LPTD"/>
    <property type="match status" value="1"/>
</dbReference>
<dbReference type="InterPro" id="IPR050218">
    <property type="entry name" value="LptD"/>
</dbReference>
<gene>
    <name evidence="3" type="ORF">GWC95_10550</name>
</gene>
<dbReference type="InterPro" id="IPR045659">
    <property type="entry name" value="LptD_2"/>
</dbReference>
<accession>A0ABW9ZYT6</accession>
<protein>
    <submittedName>
        <fullName evidence="3">LPS-assembly protein LptD</fullName>
    </submittedName>
</protein>
<evidence type="ECO:0000256" key="1">
    <source>
        <dbReference type="SAM" id="MobiDB-lite"/>
    </source>
</evidence>
<comment type="caution">
    <text evidence="3">The sequence shown here is derived from an EMBL/GenBank/DDBJ whole genome shotgun (WGS) entry which is preliminary data.</text>
</comment>
<evidence type="ECO:0000313" key="4">
    <source>
        <dbReference type="Proteomes" id="UP000753802"/>
    </source>
</evidence>
<name>A0ABW9ZYT6_9BACT</name>
<proteinExistence type="predicted"/>
<dbReference type="EMBL" id="JAACJS010000012">
    <property type="protein sequence ID" value="NCI50363.1"/>
    <property type="molecule type" value="Genomic_DNA"/>
</dbReference>
<dbReference type="PANTHER" id="PTHR30189">
    <property type="entry name" value="LPS-ASSEMBLY PROTEIN"/>
    <property type="match status" value="1"/>
</dbReference>
<dbReference type="RefSeq" id="WP_161818665.1">
    <property type="nucleotide sequence ID" value="NZ_JAACJS010000012.1"/>
</dbReference>
<keyword evidence="4" id="KW-1185">Reference proteome</keyword>
<sequence>MSKLLKINVKSALGIAVGASLLILTFYAQATSGTGRGFYRFFSGSDTIPLQKTDTPRRILLKSDVGRNDTSSRKDSTSRRDSLVSKVDSVLISSDSLDAIIRSHAEDSGVLVVDKNQFYLYGKAKTEQKDLSLEAATIHYNNETNIVMAYGKTDTTGSIESKPQANQGDLQTRSDTIAINLKTGKGRSQNTFLQQGEIFVNARYIKNINREEAFAQDARFTTCNLDTPHFAFRTKKMKIINNKLGVTGRVYPEVESVPIPMVFLPFGIFPLNPARHSGVLLPSFTSSEDFGLGLEGLGYYKVFGEHVDATTRANIYSYGGWNLNVNSKYIVRYKYTGNLNVSFQNTKSLSRNITAKDEFTSTRSYMINWSHSRDSRARPGTSFSANVNFGSTKYNETLLNNPFQNFQNQLSSSINYTKDFNGKFNLSMNINHSQNSVNRLVNLSLPTFNLNMVTMYPFQKADQVGTGKWYEKIGIGYSGNFINQVSFYDTAFNFRRLLDTLQYGAQHNVPITLSLPSLGPITLTPNVSYEERWFGQKNLRRWNDSTKRVDTFTTKGFYTQRQMSFGMGVATRIFGTYTFGPKSNVIAIRHEMRPNFSINYHPDFVAKSFYNLRVDTSGRTYRVSQYDGNVIGSFSEGIFGGISFGLDNLLEMKVKDKNADTTLKGKPADKKVKLIEGFGFSSAYNFLADSFQLQPFNLYARTTLFEKLNISAAANLDPYDVDSLGNRVNRILWDPRHFKIGRITSGNIALSTSFSSKSKDGKDDKNKQLPIDPFMTPDEQQRQMQFVRANPAEFTDFNIPWTVSLSYSLSFSRVLKPDYSGYTTETSSGLTFNGDFSLTPKWKVGATGSYDVTNRSLQQLSTFISREMHCWQLSININPIGLYRSFNISFSPKSGILRDLKINRTRSFLSEN</sequence>
<evidence type="ECO:0000259" key="2">
    <source>
        <dbReference type="Pfam" id="PF19838"/>
    </source>
</evidence>
<dbReference type="Proteomes" id="UP000753802">
    <property type="component" value="Unassembled WGS sequence"/>
</dbReference>
<dbReference type="Pfam" id="PF19838">
    <property type="entry name" value="LptD_2"/>
    <property type="match status" value="1"/>
</dbReference>
<evidence type="ECO:0000313" key="3">
    <source>
        <dbReference type="EMBL" id="NCI50363.1"/>
    </source>
</evidence>
<organism evidence="3 4">
    <name type="scientific">Sediminibacterium roseum</name>
    <dbReference type="NCBI Taxonomy" id="1978412"/>
    <lineage>
        <taxon>Bacteria</taxon>
        <taxon>Pseudomonadati</taxon>
        <taxon>Bacteroidota</taxon>
        <taxon>Chitinophagia</taxon>
        <taxon>Chitinophagales</taxon>
        <taxon>Chitinophagaceae</taxon>
        <taxon>Sediminibacterium</taxon>
    </lineage>
</organism>
<feature type="compositionally biased region" description="Basic and acidic residues" evidence="1">
    <location>
        <begin position="757"/>
        <end position="767"/>
    </location>
</feature>
<feature type="region of interest" description="Disordered" evidence="1">
    <location>
        <begin position="754"/>
        <end position="775"/>
    </location>
</feature>